<keyword evidence="2" id="KW-1185">Reference proteome</keyword>
<dbReference type="InterPro" id="IPR007420">
    <property type="entry name" value="DUF465"/>
</dbReference>
<dbReference type="InterPro" id="IPR038444">
    <property type="entry name" value="DUF465_sf"/>
</dbReference>
<evidence type="ECO:0008006" key="3">
    <source>
        <dbReference type="Google" id="ProtNLM"/>
    </source>
</evidence>
<evidence type="ECO:0000313" key="1">
    <source>
        <dbReference type="EMBL" id="AFJ47056.1"/>
    </source>
</evidence>
<dbReference type="RefSeq" id="WP_002440939.1">
    <property type="nucleotide sequence ID" value="NC_017910.1"/>
</dbReference>
<proteinExistence type="predicted"/>
<gene>
    <name evidence="1" type="ordered locus">EBL_c19640</name>
</gene>
<dbReference type="eggNOG" id="COG2841">
    <property type="taxonomic scope" value="Bacteria"/>
</dbReference>
<dbReference type="OrthoDB" id="5616367at2"/>
<sequence length="77" mass="9198">MFPDLNHLIPELKDANPRFRALFTRHQNLDREITDLEYIDGRGPCDKDKVAAMKREKLKIKDELYQIMRHAARQPQH</sequence>
<protein>
    <recommendedName>
        <fullName evidence="3">DUF465 domain-containing protein</fullName>
    </recommendedName>
</protein>
<dbReference type="HOGENOM" id="CLU_165482_2_2_6"/>
<accession>K6WG86</accession>
<reference evidence="1 2" key="1">
    <citation type="journal article" date="2012" name="J. Bacteriol.">
        <title>Complete genome sequence of the B12-producing Shimwellia blattae strain DSM 4481, isolated from a cockroach.</title>
        <authorList>
            <person name="Brzuszkiewicz E."/>
            <person name="Waschkowitz T."/>
            <person name="Wiezer A."/>
            <person name="Daniel R."/>
        </authorList>
    </citation>
    <scope>NUCLEOTIDE SEQUENCE [LARGE SCALE GENOMIC DNA]</scope>
    <source>
        <strain evidence="2">ATCC 29907 / DSM 4481 / JCM 1650 / NBRC 105725 / CDC 9005-74</strain>
    </source>
</reference>
<dbReference type="STRING" id="630626.EBL_c19640"/>
<organism evidence="1 2">
    <name type="scientific">Shimwellia blattae (strain ATCC 29907 / DSM 4481 / JCM 1650 / NBRC 105725 / CDC 9005-74)</name>
    <name type="common">Escherichia blattae</name>
    <dbReference type="NCBI Taxonomy" id="630626"/>
    <lineage>
        <taxon>Bacteria</taxon>
        <taxon>Pseudomonadati</taxon>
        <taxon>Pseudomonadota</taxon>
        <taxon>Gammaproteobacteria</taxon>
        <taxon>Enterobacterales</taxon>
        <taxon>Enterobacteriaceae</taxon>
        <taxon>Shimwellia</taxon>
    </lineage>
</organism>
<dbReference type="Gene3D" id="6.10.280.50">
    <property type="match status" value="1"/>
</dbReference>
<accession>I2B952</accession>
<dbReference type="KEGG" id="ebt:EBL_c19640"/>
<name>I2B952_SHIBC</name>
<dbReference type="AlphaFoldDB" id="I2B952"/>
<dbReference type="Proteomes" id="UP000001955">
    <property type="component" value="Chromosome"/>
</dbReference>
<dbReference type="Pfam" id="PF04325">
    <property type="entry name" value="DUF465"/>
    <property type="match status" value="1"/>
</dbReference>
<dbReference type="EMBL" id="CP001560">
    <property type="protein sequence ID" value="AFJ47056.1"/>
    <property type="molecule type" value="Genomic_DNA"/>
</dbReference>
<evidence type="ECO:0000313" key="2">
    <source>
        <dbReference type="Proteomes" id="UP000001955"/>
    </source>
</evidence>